<dbReference type="SMART" id="SM00354">
    <property type="entry name" value="HTH_LACI"/>
    <property type="match status" value="1"/>
</dbReference>
<dbReference type="CDD" id="cd06267">
    <property type="entry name" value="PBP1_LacI_sugar_binding-like"/>
    <property type="match status" value="1"/>
</dbReference>
<keyword evidence="1" id="KW-0805">Transcription regulation</keyword>
<dbReference type="EMBL" id="JABBYC010000002">
    <property type="protein sequence ID" value="MBL0885227.1"/>
    <property type="molecule type" value="Genomic_DNA"/>
</dbReference>
<feature type="region of interest" description="Disordered" evidence="4">
    <location>
        <begin position="320"/>
        <end position="343"/>
    </location>
</feature>
<dbReference type="Proteomes" id="UP000675409">
    <property type="component" value="Unassembled WGS sequence"/>
</dbReference>
<dbReference type="PANTHER" id="PTHR30146">
    <property type="entry name" value="LACI-RELATED TRANSCRIPTIONAL REPRESSOR"/>
    <property type="match status" value="1"/>
</dbReference>
<proteinExistence type="predicted"/>
<dbReference type="Pfam" id="PF00356">
    <property type="entry name" value="LacI"/>
    <property type="match status" value="1"/>
</dbReference>
<dbReference type="InterPro" id="IPR010982">
    <property type="entry name" value="Lambda_DNA-bd_dom_sf"/>
</dbReference>
<gene>
    <name evidence="6" type="ORF">HGK34_02835</name>
</gene>
<dbReference type="Pfam" id="PF13377">
    <property type="entry name" value="Peripla_BP_3"/>
    <property type="match status" value="1"/>
</dbReference>
<evidence type="ECO:0000256" key="2">
    <source>
        <dbReference type="ARBA" id="ARBA00023125"/>
    </source>
</evidence>
<dbReference type="SUPFAM" id="SSF47413">
    <property type="entry name" value="lambda repressor-like DNA-binding domains"/>
    <property type="match status" value="1"/>
</dbReference>
<dbReference type="InterPro" id="IPR046335">
    <property type="entry name" value="LacI/GalR-like_sensor"/>
</dbReference>
<keyword evidence="3" id="KW-0804">Transcription</keyword>
<dbReference type="Gene3D" id="3.40.50.2300">
    <property type="match status" value="2"/>
</dbReference>
<evidence type="ECO:0000259" key="5">
    <source>
        <dbReference type="PROSITE" id="PS50932"/>
    </source>
</evidence>
<dbReference type="SUPFAM" id="SSF53822">
    <property type="entry name" value="Periplasmic binding protein-like I"/>
    <property type="match status" value="1"/>
</dbReference>
<dbReference type="Gene3D" id="1.10.260.40">
    <property type="entry name" value="lambda repressor-like DNA-binding domains"/>
    <property type="match status" value="1"/>
</dbReference>
<feature type="compositionally biased region" description="Polar residues" evidence="4">
    <location>
        <begin position="326"/>
        <end position="343"/>
    </location>
</feature>
<organism evidence="6 7">
    <name type="scientific">Myceligenerans indicum</name>
    <dbReference type="NCBI Taxonomy" id="2593663"/>
    <lineage>
        <taxon>Bacteria</taxon>
        <taxon>Bacillati</taxon>
        <taxon>Actinomycetota</taxon>
        <taxon>Actinomycetes</taxon>
        <taxon>Micrococcales</taxon>
        <taxon>Promicromonosporaceae</taxon>
        <taxon>Myceligenerans</taxon>
    </lineage>
</organism>
<evidence type="ECO:0000256" key="3">
    <source>
        <dbReference type="ARBA" id="ARBA00023163"/>
    </source>
</evidence>
<dbReference type="PANTHER" id="PTHR30146:SF153">
    <property type="entry name" value="LACTOSE OPERON REPRESSOR"/>
    <property type="match status" value="1"/>
</dbReference>
<dbReference type="InterPro" id="IPR000843">
    <property type="entry name" value="HTH_LacI"/>
</dbReference>
<sequence>MARSARVTIVDVARAAGTSVSSASVALRGESGVSEETRRRIVRIAEDLGYRPNERARKLREQHPRLLGVTFTVAQAFHADVVDRLYRAVAGSGYGLVLSAVTGTRRELEAAESLLQDRCAALILISPEIGDADLAALGHRAHTVTIGSELHASVVDSVHADDRHGIRLAVDHLVRTGHRDIQYVAGGRAVAAETRRVAYLESMAAHGLSDRARVLDGEADEESGSAAAAKLLAEGALPTAVLTHNDMTAFGLLVTLRTQGVRVPDDVSVVGYDDSRIASLRNVELTSVSQDPDTLAATAVRRAIAHAEGEAATMRQFVTPPRLVVRTSSGPARTGSGQRRSGT</sequence>
<dbReference type="InterPro" id="IPR028082">
    <property type="entry name" value="Peripla_BP_I"/>
</dbReference>
<protein>
    <submittedName>
        <fullName evidence="6">LacI family transcriptional regulator</fullName>
    </submittedName>
</protein>
<evidence type="ECO:0000313" key="6">
    <source>
        <dbReference type="EMBL" id="MBL0885227.1"/>
    </source>
</evidence>
<name>A0ABS1LI18_9MICO</name>
<feature type="domain" description="HTH lacI-type" evidence="5">
    <location>
        <begin position="7"/>
        <end position="61"/>
    </location>
</feature>
<keyword evidence="7" id="KW-1185">Reference proteome</keyword>
<evidence type="ECO:0000256" key="4">
    <source>
        <dbReference type="SAM" id="MobiDB-lite"/>
    </source>
</evidence>
<comment type="caution">
    <text evidence="6">The sequence shown here is derived from an EMBL/GenBank/DDBJ whole genome shotgun (WGS) entry which is preliminary data.</text>
</comment>
<evidence type="ECO:0000256" key="1">
    <source>
        <dbReference type="ARBA" id="ARBA00023015"/>
    </source>
</evidence>
<dbReference type="RefSeq" id="WP_201845061.1">
    <property type="nucleotide sequence ID" value="NZ_JABBYC010000002.1"/>
</dbReference>
<keyword evidence="2" id="KW-0238">DNA-binding</keyword>
<dbReference type="CDD" id="cd01392">
    <property type="entry name" value="HTH_LacI"/>
    <property type="match status" value="1"/>
</dbReference>
<accession>A0ABS1LI18</accession>
<evidence type="ECO:0000313" key="7">
    <source>
        <dbReference type="Proteomes" id="UP000675409"/>
    </source>
</evidence>
<dbReference type="PROSITE" id="PS50932">
    <property type="entry name" value="HTH_LACI_2"/>
    <property type="match status" value="1"/>
</dbReference>
<reference evidence="6 7" key="1">
    <citation type="journal article" date="2021" name="Arch. Microbiol.">
        <title>Myceligenerans indicum sp. nov., an actinobacterium isolated from mangrove sediment of Sundarbans, India.</title>
        <authorList>
            <person name="Asha K."/>
            <person name="Bhadury P."/>
        </authorList>
    </citation>
    <scope>NUCLEOTIDE SEQUENCE [LARGE SCALE GENOMIC DNA]</scope>
    <source>
        <strain evidence="6 7">I2</strain>
    </source>
</reference>